<dbReference type="EMBL" id="CAJNOC010002779">
    <property type="protein sequence ID" value="CAF0951043.1"/>
    <property type="molecule type" value="Genomic_DNA"/>
</dbReference>
<evidence type="ECO:0000256" key="1">
    <source>
        <dbReference type="SAM" id="SignalP"/>
    </source>
</evidence>
<accession>A0A814D1Q7</accession>
<keyword evidence="3" id="KW-1185">Reference proteome</keyword>
<proteinExistence type="predicted"/>
<organism evidence="2 3">
    <name type="scientific">Brachionus calyciflorus</name>
    <dbReference type="NCBI Taxonomy" id="104777"/>
    <lineage>
        <taxon>Eukaryota</taxon>
        <taxon>Metazoa</taxon>
        <taxon>Spiralia</taxon>
        <taxon>Gnathifera</taxon>
        <taxon>Rotifera</taxon>
        <taxon>Eurotatoria</taxon>
        <taxon>Monogononta</taxon>
        <taxon>Pseudotrocha</taxon>
        <taxon>Ploima</taxon>
        <taxon>Brachionidae</taxon>
        <taxon>Brachionus</taxon>
    </lineage>
</organism>
<evidence type="ECO:0000313" key="3">
    <source>
        <dbReference type="Proteomes" id="UP000663879"/>
    </source>
</evidence>
<protein>
    <submittedName>
        <fullName evidence="2">Uncharacterized protein</fullName>
    </submittedName>
</protein>
<sequence length="164" mass="18588">MIFSFFLKLTFLALVAIINQIQSAAANSLTKWKASEEGHYFVKKDDQEWVEFQKDAFYAKFRFIMEQNDVVFLFAQDRNFYISLDAKEAKWGDNLNSLPNVFNTGNWVKQEGQNNQGVNLPNQSAGQINNLISQKNPSASFDLNGNKIGSNIIINIQPQGTVSK</sequence>
<name>A0A814D1Q7_9BILA</name>
<feature type="signal peptide" evidence="1">
    <location>
        <begin position="1"/>
        <end position="26"/>
    </location>
</feature>
<dbReference type="AlphaFoldDB" id="A0A814D1Q7"/>
<dbReference type="Proteomes" id="UP000663879">
    <property type="component" value="Unassembled WGS sequence"/>
</dbReference>
<gene>
    <name evidence="2" type="ORF">OXX778_LOCUS13944</name>
</gene>
<keyword evidence="1" id="KW-0732">Signal</keyword>
<feature type="chain" id="PRO_5032944644" evidence="1">
    <location>
        <begin position="27"/>
        <end position="164"/>
    </location>
</feature>
<evidence type="ECO:0000313" key="2">
    <source>
        <dbReference type="EMBL" id="CAF0951043.1"/>
    </source>
</evidence>
<reference evidence="2" key="1">
    <citation type="submission" date="2021-02" db="EMBL/GenBank/DDBJ databases">
        <authorList>
            <person name="Nowell W R."/>
        </authorList>
    </citation>
    <scope>NUCLEOTIDE SEQUENCE</scope>
    <source>
        <strain evidence="2">Ploen Becks lab</strain>
    </source>
</reference>
<comment type="caution">
    <text evidence="2">The sequence shown here is derived from an EMBL/GenBank/DDBJ whole genome shotgun (WGS) entry which is preliminary data.</text>
</comment>